<proteinExistence type="predicted"/>
<feature type="region of interest" description="Disordered" evidence="1">
    <location>
        <begin position="1"/>
        <end position="66"/>
    </location>
</feature>
<dbReference type="EMBL" id="IACK01068966">
    <property type="protein sequence ID" value="LAA78114.1"/>
    <property type="molecule type" value="Transcribed_RNA"/>
</dbReference>
<feature type="compositionally biased region" description="Low complexity" evidence="1">
    <location>
        <begin position="55"/>
        <end position="65"/>
    </location>
</feature>
<reference evidence="2" key="2">
    <citation type="submission" date="2017-11" db="EMBL/GenBank/DDBJ databases">
        <title>Coralsnake Venomics: Analyses of Venom Gland Transcriptomes and Proteomes of Six Brazilian Taxa.</title>
        <authorList>
            <person name="Aird S.D."/>
            <person name="Jorge da Silva N."/>
            <person name="Qiu L."/>
            <person name="Villar-Briones A."/>
            <person name="Aparecida-Saddi V."/>
            <person name="Campos-Telles M.P."/>
            <person name="Grau M."/>
            <person name="Mikheyev A.S."/>
        </authorList>
    </citation>
    <scope>NUCLEOTIDE SEQUENCE</scope>
    <source>
        <tissue evidence="2">Venom_gland</tissue>
    </source>
</reference>
<reference evidence="2" key="1">
    <citation type="submission" date="2017-07" db="EMBL/GenBank/DDBJ databases">
        <authorList>
            <person name="Mikheyev A."/>
            <person name="Grau M."/>
        </authorList>
    </citation>
    <scope>NUCLEOTIDE SEQUENCE</scope>
    <source>
        <tissue evidence="2">Venom_gland</tissue>
    </source>
</reference>
<evidence type="ECO:0000256" key="1">
    <source>
        <dbReference type="SAM" id="MobiDB-lite"/>
    </source>
</evidence>
<sequence length="160" mass="17353">MLEFLVKDQGRPEGRESPSRGLHRPLALGGLQHAEDADQAAQEDGYKEEDEDNPGAEAGALPEGGLFRRDHVGEVQHVAQGPADGRVPGLLLEGYAGESGVAEGVAPDEQQRDVGGHRAVVLQKGLQFWPLLEQLTPRGGTDDLRTFYEVIWSGYLSLHH</sequence>
<feature type="compositionally biased region" description="Basic and acidic residues" evidence="1">
    <location>
        <begin position="1"/>
        <end position="18"/>
    </location>
</feature>
<organism evidence="2">
    <name type="scientific">Micrurus lemniscatus lemniscatus</name>
    <dbReference type="NCBI Taxonomy" id="129467"/>
    <lineage>
        <taxon>Eukaryota</taxon>
        <taxon>Metazoa</taxon>
        <taxon>Chordata</taxon>
        <taxon>Craniata</taxon>
        <taxon>Vertebrata</taxon>
        <taxon>Euteleostomi</taxon>
        <taxon>Lepidosauria</taxon>
        <taxon>Squamata</taxon>
        <taxon>Bifurcata</taxon>
        <taxon>Unidentata</taxon>
        <taxon>Episquamata</taxon>
        <taxon>Toxicofera</taxon>
        <taxon>Serpentes</taxon>
        <taxon>Colubroidea</taxon>
        <taxon>Elapidae</taxon>
        <taxon>Elapinae</taxon>
        <taxon>Micrurus</taxon>
    </lineage>
</organism>
<evidence type="ECO:0000313" key="2">
    <source>
        <dbReference type="EMBL" id="LAA78113.1"/>
    </source>
</evidence>
<dbReference type="AlphaFoldDB" id="A0A2D4I1N2"/>
<accession>A0A2D4I1N2</accession>
<name>A0A2D4I1N2_MICLE</name>
<protein>
    <submittedName>
        <fullName evidence="2">Uncharacterized protein</fullName>
    </submittedName>
</protein>
<dbReference type="EMBL" id="IACK01068965">
    <property type="protein sequence ID" value="LAA78113.1"/>
    <property type="molecule type" value="Transcribed_RNA"/>
</dbReference>